<dbReference type="Proteomes" id="UP000186015">
    <property type="component" value="Unassembled WGS sequence"/>
</dbReference>
<dbReference type="EMBL" id="FOAT01000005">
    <property type="protein sequence ID" value="SEK74888.1"/>
    <property type="molecule type" value="Genomic_DNA"/>
</dbReference>
<sequence length="474" mass="54448">MPIVKHICIHHNAQKSLRYILDPDKTEDLLYTASINCMTDSESAYLQMKAVYEQFARDHFESPPPIQGNGSVKAIHYIQSFSPDDDVTPELAHKIAKAFVRKNFGEDVQAVIATHVDKNHLHSHIIVNAYSLSGKRFYANKASLIKARENSDGVCKAFGLEMNPNLTGKGKSINYGEWRHRKNGDSWKQQIRDEIDKLIPNVTSLDELLQSLEERGYEVKRGKYISIKASGQERFVRTKTLGEEYTEECLKDRILYRDLDAGDTPTQDSESQLRAAYVAVIGDVLVLATQHKKVPRKHIVTAEYSVENDLDVYKLSAQLSVINKENIISIGDLEGRITKLRADYEKQRQEVNSFIEEHNRLVSLWEQVKDYHALSDKGELSETEKLKLSICKRAMSDSGIFTRADFDQLKERTGIIDKKITAMKDSLDKCRQQYDVFRDIRDTYYNISKGDYISNLVEEERQRQAQVKKNKPHR</sequence>
<protein>
    <submittedName>
        <fullName evidence="3">Relaxase/Mobilisation nuclease domain-containing protein</fullName>
    </submittedName>
</protein>
<organism evidence="3 4">
    <name type="scientific">Ruminococcus albus</name>
    <dbReference type="NCBI Taxonomy" id="1264"/>
    <lineage>
        <taxon>Bacteria</taxon>
        <taxon>Bacillati</taxon>
        <taxon>Bacillota</taxon>
        <taxon>Clostridia</taxon>
        <taxon>Eubacteriales</taxon>
        <taxon>Oscillospiraceae</taxon>
        <taxon>Ruminococcus</taxon>
    </lineage>
</organism>
<dbReference type="Pfam" id="PF03432">
    <property type="entry name" value="Relaxase"/>
    <property type="match status" value="1"/>
</dbReference>
<accession>A0A1H7JJK0</accession>
<feature type="domain" description="MobA/VirD2-like nuclease" evidence="2">
    <location>
        <begin position="19"/>
        <end position="160"/>
    </location>
</feature>
<dbReference type="AlphaFoldDB" id="A0A1H7JJK0"/>
<evidence type="ECO:0000259" key="2">
    <source>
        <dbReference type="Pfam" id="PF03432"/>
    </source>
</evidence>
<evidence type="ECO:0000313" key="3">
    <source>
        <dbReference type="EMBL" id="SEK74888.1"/>
    </source>
</evidence>
<reference evidence="3 4" key="1">
    <citation type="submission" date="2016-10" db="EMBL/GenBank/DDBJ databases">
        <authorList>
            <person name="de Groot N.N."/>
        </authorList>
    </citation>
    <scope>NUCLEOTIDE SEQUENCE [LARGE SCALE GENOMIC DNA]</scope>
    <source>
        <strain evidence="3 4">KH2T6</strain>
    </source>
</reference>
<evidence type="ECO:0000313" key="4">
    <source>
        <dbReference type="Proteomes" id="UP000186015"/>
    </source>
</evidence>
<evidence type="ECO:0000256" key="1">
    <source>
        <dbReference type="SAM" id="Coils"/>
    </source>
</evidence>
<name>A0A1H7JJK0_RUMAL</name>
<proteinExistence type="predicted"/>
<keyword evidence="1" id="KW-0175">Coiled coil</keyword>
<dbReference type="RefSeq" id="WP_431602518.1">
    <property type="nucleotide sequence ID" value="NZ_FOAT01000005.1"/>
</dbReference>
<dbReference type="InterPro" id="IPR005094">
    <property type="entry name" value="Endonuclease_MobA/VirD2"/>
</dbReference>
<gene>
    <name evidence="3" type="ORF">SAMN05216469_10596</name>
</gene>
<feature type="coiled-coil region" evidence="1">
    <location>
        <begin position="330"/>
        <end position="357"/>
    </location>
</feature>